<name>A0A1H3RQG5_9BURK</name>
<dbReference type="InterPro" id="IPR050361">
    <property type="entry name" value="MPP/UQCRC_Complex"/>
</dbReference>
<dbReference type="Proteomes" id="UP000595064">
    <property type="component" value="Chromosome"/>
</dbReference>
<dbReference type="GO" id="GO:0006508">
    <property type="term" value="P:proteolysis"/>
    <property type="evidence" value="ECO:0007669"/>
    <property type="project" value="UniProtKB-KW"/>
</dbReference>
<organism evidence="7 8">
    <name type="scientific">Delftia lacustris</name>
    <dbReference type="NCBI Taxonomy" id="558537"/>
    <lineage>
        <taxon>Bacteria</taxon>
        <taxon>Pseudomonadati</taxon>
        <taxon>Pseudomonadota</taxon>
        <taxon>Betaproteobacteria</taxon>
        <taxon>Burkholderiales</taxon>
        <taxon>Comamonadaceae</taxon>
        <taxon>Delftia</taxon>
    </lineage>
</organism>
<evidence type="ECO:0000259" key="5">
    <source>
        <dbReference type="Pfam" id="PF05193"/>
    </source>
</evidence>
<dbReference type="Pfam" id="PF00675">
    <property type="entry name" value="Peptidase_M16"/>
    <property type="match status" value="1"/>
</dbReference>
<evidence type="ECO:0000256" key="2">
    <source>
        <dbReference type="SAM" id="MobiDB-lite"/>
    </source>
</evidence>
<evidence type="ECO:0000256" key="1">
    <source>
        <dbReference type="ARBA" id="ARBA00007261"/>
    </source>
</evidence>
<feature type="domain" description="Peptidase M16 C-terminal" evidence="5">
    <location>
        <begin position="216"/>
        <end position="402"/>
    </location>
</feature>
<sequence>MKHALTLLGLMACMGTGAALAAPDASSSSPSSLLQTVASQAAGGQRSATAAQQFTLKNGMQLIVQPDRRAPTAVHMVWVRVGAIDEVDGTSGVAHALEHMMFKGSRKVAPGEFSRRVAALGGQENAFTSRDYTGYYQQIPSSRLEEVMKLESDRFANNHWPDSEFKKEIEVIKEERRMRTEDQPRAVLMEQLMAATFMASPYHRPVIGWMSDLDALTPGDVRDFHSRWYVPGNATVVIAGDVDVAKVRAWAEKYYGSIPARAVPVRKPRTEPAQIGIRRIEVKQPAEQALVALAFRAPSLTRVSDLQADDRDALALLVLSAVLDGYDGARLERALVQGEGRVADGAGSSMSLMSRGPGLFMLTGVPATGKTAAEVEAALRAEVAKVARDGVEPAELERVKTQWMASNVYERDSVMGQAQSLGNYWIQGMPLDAEDQLLAQLRTITPDDVKRVAAKYFGDDQLTVGTLVPQPLPEGGKPRRTDAGAGIGGPLH</sequence>
<dbReference type="EMBL" id="FNPE01000016">
    <property type="protein sequence ID" value="SDZ27488.1"/>
    <property type="molecule type" value="Genomic_DNA"/>
</dbReference>
<evidence type="ECO:0000313" key="7">
    <source>
        <dbReference type="EMBL" id="SDZ27488.1"/>
    </source>
</evidence>
<dbReference type="GeneID" id="94694525"/>
<dbReference type="PANTHER" id="PTHR11851">
    <property type="entry name" value="METALLOPROTEASE"/>
    <property type="match status" value="1"/>
</dbReference>
<dbReference type="InterPro" id="IPR011249">
    <property type="entry name" value="Metalloenz_LuxS/M16"/>
</dbReference>
<protein>
    <submittedName>
        <fullName evidence="6">Insulinase family protein</fullName>
    </submittedName>
    <submittedName>
        <fullName evidence="7">Zinc protease</fullName>
    </submittedName>
</protein>
<reference evidence="6 9" key="2">
    <citation type="submission" date="2020-12" db="EMBL/GenBank/DDBJ databases">
        <title>FDA dAtabase for Regulatory Grade micrObial Sequences (FDA-ARGOS): Supporting development and validation of Infectious Disease Dx tests.</title>
        <authorList>
            <person name="Sproer C."/>
            <person name="Gronow S."/>
            <person name="Severitt S."/>
            <person name="Schroder I."/>
            <person name="Tallon L."/>
            <person name="Sadzewicz L."/>
            <person name="Zhao X."/>
            <person name="Boylan J."/>
            <person name="Ott S."/>
            <person name="Bowen H."/>
            <person name="Vavikolanu K."/>
            <person name="Mehta A."/>
            <person name="Aluvathingal J."/>
            <person name="Nadendla S."/>
            <person name="Lowell S."/>
            <person name="Myers T."/>
            <person name="Yan Y."/>
            <person name="Sichtig H."/>
        </authorList>
    </citation>
    <scope>NUCLEOTIDE SEQUENCE [LARGE SCALE GENOMIC DNA]</scope>
    <source>
        <strain evidence="6 9">FDAARGOS_890</strain>
    </source>
</reference>
<dbReference type="InterPro" id="IPR007863">
    <property type="entry name" value="Peptidase_M16_C"/>
</dbReference>
<feature type="chain" id="PRO_5044558523" evidence="3">
    <location>
        <begin position="22"/>
        <end position="492"/>
    </location>
</feature>
<evidence type="ECO:0000259" key="4">
    <source>
        <dbReference type="Pfam" id="PF00675"/>
    </source>
</evidence>
<dbReference type="Pfam" id="PF05193">
    <property type="entry name" value="Peptidase_M16_C"/>
    <property type="match status" value="1"/>
</dbReference>
<dbReference type="RefSeq" id="WP_016449075.1">
    <property type="nucleotide sequence ID" value="NZ_CP065748.1"/>
</dbReference>
<keyword evidence="9" id="KW-1185">Reference proteome</keyword>
<evidence type="ECO:0000313" key="6">
    <source>
        <dbReference type="EMBL" id="QPS84338.1"/>
    </source>
</evidence>
<dbReference type="SUPFAM" id="SSF63411">
    <property type="entry name" value="LuxS/MPP-like metallohydrolase"/>
    <property type="match status" value="2"/>
</dbReference>
<dbReference type="Gene3D" id="3.30.830.10">
    <property type="entry name" value="Metalloenzyme, LuxS/M16 peptidase-like"/>
    <property type="match status" value="2"/>
</dbReference>
<dbReference type="PANTHER" id="PTHR11851:SF49">
    <property type="entry name" value="MITOCHONDRIAL-PROCESSING PEPTIDASE SUBUNIT ALPHA"/>
    <property type="match status" value="1"/>
</dbReference>
<keyword evidence="7" id="KW-0645">Protease</keyword>
<accession>A0A1H3RQG5</accession>
<keyword evidence="3" id="KW-0732">Signal</keyword>
<evidence type="ECO:0000313" key="9">
    <source>
        <dbReference type="Proteomes" id="UP000595064"/>
    </source>
</evidence>
<feature type="domain" description="Peptidase M16 N-terminal" evidence="4">
    <location>
        <begin position="67"/>
        <end position="207"/>
    </location>
</feature>
<dbReference type="GO" id="GO:0046872">
    <property type="term" value="F:metal ion binding"/>
    <property type="evidence" value="ECO:0007669"/>
    <property type="project" value="InterPro"/>
</dbReference>
<dbReference type="AlphaFoldDB" id="A0A1H3RQG5"/>
<proteinExistence type="inferred from homology"/>
<evidence type="ECO:0000256" key="3">
    <source>
        <dbReference type="SAM" id="SignalP"/>
    </source>
</evidence>
<reference evidence="7 8" key="1">
    <citation type="submission" date="2016-10" db="EMBL/GenBank/DDBJ databases">
        <authorList>
            <person name="de Groot N.N."/>
        </authorList>
    </citation>
    <scope>NUCLEOTIDE SEQUENCE [LARGE SCALE GENOMIC DNA]</scope>
    <source>
        <strain evidence="7 8">LMG 24775</strain>
    </source>
</reference>
<feature type="region of interest" description="Disordered" evidence="2">
    <location>
        <begin position="467"/>
        <end position="492"/>
    </location>
</feature>
<dbReference type="InterPro" id="IPR011765">
    <property type="entry name" value="Pept_M16_N"/>
</dbReference>
<keyword evidence="7" id="KW-0378">Hydrolase</keyword>
<dbReference type="KEGG" id="dla:I6G47_15280"/>
<dbReference type="EMBL" id="CP065748">
    <property type="protein sequence ID" value="QPS84338.1"/>
    <property type="molecule type" value="Genomic_DNA"/>
</dbReference>
<gene>
    <name evidence="6" type="ORF">I6G47_15280</name>
    <name evidence="7" type="ORF">SAMN05421547_11678</name>
</gene>
<dbReference type="GO" id="GO:0008233">
    <property type="term" value="F:peptidase activity"/>
    <property type="evidence" value="ECO:0007669"/>
    <property type="project" value="UniProtKB-KW"/>
</dbReference>
<dbReference type="Proteomes" id="UP000183417">
    <property type="component" value="Unassembled WGS sequence"/>
</dbReference>
<comment type="similarity">
    <text evidence="1">Belongs to the peptidase M16 family.</text>
</comment>
<evidence type="ECO:0000313" key="8">
    <source>
        <dbReference type="Proteomes" id="UP000183417"/>
    </source>
</evidence>
<feature type="signal peptide" evidence="3">
    <location>
        <begin position="1"/>
        <end position="21"/>
    </location>
</feature>